<proteinExistence type="predicted"/>
<dbReference type="InterPro" id="IPR037883">
    <property type="entry name" value="Knr4/Smi1-like_sf"/>
</dbReference>
<dbReference type="RefSeq" id="WP_171441861.1">
    <property type="nucleotide sequence ID" value="NZ_JABFNS010000066.1"/>
</dbReference>
<accession>A0A7Y4II56</accession>
<name>A0A7Y4II56_MYXXA</name>
<dbReference type="Proteomes" id="UP000533080">
    <property type="component" value="Unassembled WGS sequence"/>
</dbReference>
<gene>
    <name evidence="2" type="ORF">HNV28_14870</name>
</gene>
<feature type="domain" description="Knr4/Smi1-like" evidence="1">
    <location>
        <begin position="363"/>
        <end position="488"/>
    </location>
</feature>
<comment type="caution">
    <text evidence="2">The sequence shown here is derived from an EMBL/GenBank/DDBJ whole genome shotgun (WGS) entry which is preliminary data.</text>
</comment>
<evidence type="ECO:0000259" key="1">
    <source>
        <dbReference type="Pfam" id="PF09346"/>
    </source>
</evidence>
<evidence type="ECO:0000313" key="3">
    <source>
        <dbReference type="Proteomes" id="UP000533080"/>
    </source>
</evidence>
<dbReference type="Pfam" id="PF09346">
    <property type="entry name" value="SMI1_KNR4"/>
    <property type="match status" value="1"/>
</dbReference>
<dbReference type="EMBL" id="JABFNT010000041">
    <property type="protein sequence ID" value="NOJ79609.1"/>
    <property type="molecule type" value="Genomic_DNA"/>
</dbReference>
<evidence type="ECO:0000313" key="2">
    <source>
        <dbReference type="EMBL" id="NOJ79609.1"/>
    </source>
</evidence>
<organism evidence="2 3">
    <name type="scientific">Myxococcus xanthus</name>
    <dbReference type="NCBI Taxonomy" id="34"/>
    <lineage>
        <taxon>Bacteria</taxon>
        <taxon>Pseudomonadati</taxon>
        <taxon>Myxococcota</taxon>
        <taxon>Myxococcia</taxon>
        <taxon>Myxococcales</taxon>
        <taxon>Cystobacterineae</taxon>
        <taxon>Myxococcaceae</taxon>
        <taxon>Myxococcus</taxon>
    </lineage>
</organism>
<sequence length="526" mass="57097">MSLPDHTLFRTPGAPDEQGAGTIFFEHHANGALKVRGAATVAALEAAIASELLDGVTDLTIEAKCALPALPANADRLSALTRVCIASSAFVDWSSLYRLKRVERLIVDKDVSALGDGIAAMRGLRRFESDRAKKLVGLPNDFASLALERANVAAPLVDALVTATEAMPSFLIASRAELGVELADDALTVGARSKLGARWTGTSQADVLRHLRDSGRLAAITRVFLDAGSELSAWPTDVPLPSVRYLRVKSPELREWSSVLALEAIEVLSLEGSAGGVLDGLSRLPRLREFHVRSKGLDALPADLPEAPSLEEVVVPAPLRAGLAPFEEARRARRVTRALARFEAWLAEHVPHYLAGLAPGRTDFVDAEVTLGRPLPRELRALYAWRDGDRRDDGRFVFWRSFASLTDALARGAELGAMARAGEWKEGGVQPPAVWAERWFPVLRWDNGWHLVVDLSGSWRGPAGQVIDVWMKDNDRVVRAPDLATYLEAMVDALAHGVTTDGDVALRVQPTSARGYPIRKTVRDTP</sequence>
<protein>
    <recommendedName>
        <fullName evidence="1">Knr4/Smi1-like domain-containing protein</fullName>
    </recommendedName>
</protein>
<dbReference type="InterPro" id="IPR018958">
    <property type="entry name" value="Knr4/Smi1-like_dom"/>
</dbReference>
<reference evidence="2 3" key="1">
    <citation type="submission" date="2020-05" db="EMBL/GenBank/DDBJ databases">
        <authorList>
            <person name="Whitworth D."/>
        </authorList>
    </citation>
    <scope>NUCLEOTIDE SEQUENCE [LARGE SCALE GENOMIC DNA]</scope>
    <source>
        <strain evidence="2 3">AM005</strain>
    </source>
</reference>
<dbReference type="SUPFAM" id="SSF160631">
    <property type="entry name" value="SMI1/KNR4-like"/>
    <property type="match status" value="1"/>
</dbReference>
<dbReference type="AlphaFoldDB" id="A0A7Y4II56"/>